<dbReference type="SUPFAM" id="SSF53187">
    <property type="entry name" value="Zn-dependent exopeptidases"/>
    <property type="match status" value="1"/>
</dbReference>
<proteinExistence type="inferred from homology"/>
<name>A0A9D5Q6T2_9BACT</name>
<dbReference type="PANTHER" id="PTHR32494:SF5">
    <property type="entry name" value="ALLANTOATE AMIDOHYDROLASE"/>
    <property type="match status" value="1"/>
</dbReference>
<dbReference type="InterPro" id="IPR036264">
    <property type="entry name" value="Bact_exopeptidase_dim_dom"/>
</dbReference>
<dbReference type="AlphaFoldDB" id="A0A9D5Q6T2"/>
<protein>
    <submittedName>
        <fullName evidence="3">M20/M25/M40 family metallo-hydrolase</fullName>
    </submittedName>
</protein>
<dbReference type="Gene3D" id="3.40.630.10">
    <property type="entry name" value="Zn peptidases"/>
    <property type="match status" value="2"/>
</dbReference>
<dbReference type="EMBL" id="WJJP01000450">
    <property type="protein sequence ID" value="MBD3325693.1"/>
    <property type="molecule type" value="Genomic_DNA"/>
</dbReference>
<evidence type="ECO:0000256" key="2">
    <source>
        <dbReference type="ARBA" id="ARBA00022801"/>
    </source>
</evidence>
<reference evidence="3" key="1">
    <citation type="submission" date="2019-11" db="EMBL/GenBank/DDBJ databases">
        <title>Microbial mats filling the niche in hypersaline microbial mats.</title>
        <authorList>
            <person name="Wong H.L."/>
            <person name="Macleod F.I."/>
            <person name="White R.A. III"/>
            <person name="Burns B.P."/>
        </authorList>
    </citation>
    <scope>NUCLEOTIDE SEQUENCE</scope>
    <source>
        <strain evidence="3">Rbin_158</strain>
    </source>
</reference>
<dbReference type="GO" id="GO:0016813">
    <property type="term" value="F:hydrolase activity, acting on carbon-nitrogen (but not peptide) bonds, in linear amidines"/>
    <property type="evidence" value="ECO:0007669"/>
    <property type="project" value="InterPro"/>
</dbReference>
<evidence type="ECO:0000313" key="3">
    <source>
        <dbReference type="EMBL" id="MBD3325693.1"/>
    </source>
</evidence>
<dbReference type="InterPro" id="IPR002933">
    <property type="entry name" value="Peptidase_M20"/>
</dbReference>
<dbReference type="Proteomes" id="UP000649604">
    <property type="component" value="Unassembled WGS sequence"/>
</dbReference>
<organism evidence="3 4">
    <name type="scientific">candidate division KSB3 bacterium</name>
    <dbReference type="NCBI Taxonomy" id="2044937"/>
    <lineage>
        <taxon>Bacteria</taxon>
        <taxon>candidate division KSB3</taxon>
    </lineage>
</organism>
<sequence>MPDPRTIRPVTARQVAPYFDHLAQIGNVGARPEEGFLRYSWSDEESAACEYIRQEAEKVGLEARYDAVGNLYASLPGAWPEIVLTGSHLDSVPKGGNYDGVAGVVTGLEAIKAIQASGVALRKGLALVVWRGEEAGTFGQPYKGCKAAFGQLPVDFLHNRLGEHVPHPNNRMTLEEAIRSQSHPMTGTPFDPSLIKNGIPALSQAERDHIAGFIELHIEQAKKLETDGDDIGIVTSIRAPARPLVTLEHPDYHDGYLARLIVTLSHQANAAIEQGLDLVQTFSLVNLTHAPLDSELRNCGKTKVPGYAEVRLNRPYQPLQELIETMAHEFNVAIVPERTAEGCLLKIRGSFDHSGATPMGRAYRRDVNLAAAYLVAHASDADPALRAVINYPAPTRATFLMDIRSRNTAGRDQYVAEVLDTIAAFKQEHDLSGEPPTTEYMPPAEHLDRTIQQATEAACQALGYRYQYLASGAGHDAAVVAKQTHSDGSPIAVGMIFIPCRKGKSHSPEEFTTLDAISKGANVLAQVLYQLAG</sequence>
<dbReference type="SUPFAM" id="SSF55031">
    <property type="entry name" value="Bacterial exopeptidase dimerisation domain"/>
    <property type="match status" value="1"/>
</dbReference>
<evidence type="ECO:0000256" key="1">
    <source>
        <dbReference type="ARBA" id="ARBA00006153"/>
    </source>
</evidence>
<accession>A0A9D5Q6T2</accession>
<comment type="caution">
    <text evidence="3">The sequence shown here is derived from an EMBL/GenBank/DDBJ whole genome shotgun (WGS) entry which is preliminary data.</text>
</comment>
<gene>
    <name evidence="3" type="ORF">GF339_13995</name>
</gene>
<dbReference type="Gene3D" id="3.30.70.360">
    <property type="match status" value="1"/>
</dbReference>
<dbReference type="PANTHER" id="PTHR32494">
    <property type="entry name" value="ALLANTOATE DEIMINASE-RELATED"/>
    <property type="match status" value="1"/>
</dbReference>
<comment type="similarity">
    <text evidence="1">Belongs to the peptidase M20 family.</text>
</comment>
<dbReference type="Pfam" id="PF01546">
    <property type="entry name" value="Peptidase_M20"/>
    <property type="match status" value="1"/>
</dbReference>
<keyword evidence="2" id="KW-0378">Hydrolase</keyword>
<evidence type="ECO:0000313" key="4">
    <source>
        <dbReference type="Proteomes" id="UP000649604"/>
    </source>
</evidence>
<dbReference type="InterPro" id="IPR010158">
    <property type="entry name" value="Amidase_Cbmase"/>
</dbReference>